<dbReference type="EMBL" id="KN847529">
    <property type="protein sequence ID" value="KIW09414.1"/>
    <property type="molecule type" value="Genomic_DNA"/>
</dbReference>
<dbReference type="RefSeq" id="XP_016219283.1">
    <property type="nucleotide sequence ID" value="XM_016353026.1"/>
</dbReference>
<dbReference type="VEuPathDB" id="FungiDB:PV09_00304"/>
<name>A0A0D2BDA3_9PEZI</name>
<dbReference type="Pfam" id="PF06985">
    <property type="entry name" value="HET"/>
    <property type="match status" value="1"/>
</dbReference>
<evidence type="ECO:0000259" key="1">
    <source>
        <dbReference type="Pfam" id="PF06985"/>
    </source>
</evidence>
<gene>
    <name evidence="2" type="ORF">PV09_00304</name>
</gene>
<accession>A0A0D2BDA3</accession>
<dbReference type="Proteomes" id="UP000053259">
    <property type="component" value="Unassembled WGS sequence"/>
</dbReference>
<dbReference type="HOGENOM" id="CLU_004184_7_5_1"/>
<dbReference type="STRING" id="253628.A0A0D2BDA3"/>
<dbReference type="InterPro" id="IPR052895">
    <property type="entry name" value="HetReg/Transcr_Mod"/>
</dbReference>
<keyword evidence="3" id="KW-1185">Reference proteome</keyword>
<feature type="domain" description="Heterokaryon incompatibility" evidence="1">
    <location>
        <begin position="150"/>
        <end position="311"/>
    </location>
</feature>
<evidence type="ECO:0000313" key="3">
    <source>
        <dbReference type="Proteomes" id="UP000053259"/>
    </source>
</evidence>
<dbReference type="InterPro" id="IPR010730">
    <property type="entry name" value="HET"/>
</dbReference>
<reference evidence="2 3" key="1">
    <citation type="submission" date="2015-01" db="EMBL/GenBank/DDBJ databases">
        <title>The Genome Sequence of Ochroconis gallopava CBS43764.</title>
        <authorList>
            <consortium name="The Broad Institute Genomics Platform"/>
            <person name="Cuomo C."/>
            <person name="de Hoog S."/>
            <person name="Gorbushina A."/>
            <person name="Stielow B."/>
            <person name="Teixiera M."/>
            <person name="Abouelleil A."/>
            <person name="Chapman S.B."/>
            <person name="Priest M."/>
            <person name="Young S.K."/>
            <person name="Wortman J."/>
            <person name="Nusbaum C."/>
            <person name="Birren B."/>
        </authorList>
    </citation>
    <scope>NUCLEOTIDE SEQUENCE [LARGE SCALE GENOMIC DNA]</scope>
    <source>
        <strain evidence="2 3">CBS 43764</strain>
    </source>
</reference>
<dbReference type="InParanoid" id="A0A0D2BDA3"/>
<protein>
    <recommendedName>
        <fullName evidence="1">Heterokaryon incompatibility domain-containing protein</fullName>
    </recommendedName>
</protein>
<dbReference type="AlphaFoldDB" id="A0A0D2BDA3"/>
<organism evidence="2 3">
    <name type="scientific">Verruconis gallopava</name>
    <dbReference type="NCBI Taxonomy" id="253628"/>
    <lineage>
        <taxon>Eukaryota</taxon>
        <taxon>Fungi</taxon>
        <taxon>Dikarya</taxon>
        <taxon>Ascomycota</taxon>
        <taxon>Pezizomycotina</taxon>
        <taxon>Dothideomycetes</taxon>
        <taxon>Pleosporomycetidae</taxon>
        <taxon>Venturiales</taxon>
        <taxon>Sympoventuriaceae</taxon>
        <taxon>Verruconis</taxon>
    </lineage>
</organism>
<dbReference type="PANTHER" id="PTHR24148:SF82">
    <property type="entry name" value="HETEROKARYON INCOMPATIBILITY DOMAIN-CONTAINING PROTEIN"/>
    <property type="match status" value="1"/>
</dbReference>
<proteinExistence type="predicted"/>
<dbReference type="Pfam" id="PF26639">
    <property type="entry name" value="Het-6_barrel"/>
    <property type="match status" value="1"/>
</dbReference>
<dbReference type="OrthoDB" id="194358at2759"/>
<evidence type="ECO:0000313" key="2">
    <source>
        <dbReference type="EMBL" id="KIW09414.1"/>
    </source>
</evidence>
<sequence length="718" mass="80442">MSVLESLLAVNVRLDKVQHRLDRIENGLNTLLEIFGQPTLEQQERGKQAPLASLCHNAVNHGATPAPMENTSNGLDPALLFNQSEEGQSLAVATKGGQSIYTPLDTSKSQIRVLALYPSEDNPVAPIVASLHVQSLDEEVYIATPTFRQYIALSYTWGPQASTSTIQIDGHEFPVTISLEAALQAMRKRDKHRSFGPAVQWPHNTKSPTYWWIDQICINQADIDERNQQVALMRRIFKRANSVHVWLGEEEDDSSLAMDLINTLGATPARAPGEKTIDYPKFGVEQVDKHWRALYALFKRPWWSRVWIRQEVALSSRGHAWYVPSFLKVNQAAEGSMEAGLPWTHNATSLLALREATNGGYTFVPLTYLLPPSRACKATDPRDTVFSTLGMCDHELFDVTADYRMNLRDVLMSATWAVIAKANGLDILSACQNPWKALPFATSNGGIRGSSRLRELDVTDGDMAIVQIDGDCLILHGGHVDSVALLCEDIVPTNATSEALDSIFSKWKDFVTMSAISKQLDERDVYDFTDEESLDVDMNWVRFLTVLSDEARDLKGGYTFSAKERAQLTKQRNANLLKAGAEEILCIAEEELRRTNSYYHINLKTARAYLLPSTPEPFPLRLHPNRRAHAGLKRNGPGRRLCITKRGFLAMIPDEAKVEDRITIFRGATFPYVLRKDGGKKRYTLVGEVFVPRYASGKGEEMARHEFRVSLDAKIRIC</sequence>
<dbReference type="PANTHER" id="PTHR24148">
    <property type="entry name" value="ANKYRIN REPEAT DOMAIN-CONTAINING PROTEIN 39 HOMOLOG-RELATED"/>
    <property type="match status" value="1"/>
</dbReference>
<dbReference type="GeneID" id="27308277"/>